<organism evidence="1 2">
    <name type="scientific">Halorubrum trueperi</name>
    <dbReference type="NCBI Taxonomy" id="2004704"/>
    <lineage>
        <taxon>Archaea</taxon>
        <taxon>Methanobacteriati</taxon>
        <taxon>Methanobacteriota</taxon>
        <taxon>Stenosarchaea group</taxon>
        <taxon>Halobacteria</taxon>
        <taxon>Halobacteriales</taxon>
        <taxon>Haloferacaceae</taxon>
        <taxon>Halorubrum</taxon>
    </lineage>
</organism>
<dbReference type="EMBL" id="JBHSXI010000001">
    <property type="protein sequence ID" value="MFC6888237.1"/>
    <property type="molecule type" value="Genomic_DNA"/>
</dbReference>
<protein>
    <submittedName>
        <fullName evidence="1">Uncharacterized protein</fullName>
    </submittedName>
</protein>
<sequence>MAFIYNAMWMASNVTYAEENDRPVKDDQGQYPFTANQFMVAMLLDMEDIDVGEVRDLSVRSNIVREVFGDGYPFLLDGHPEFEN</sequence>
<accession>A0ABD5ULW6</accession>
<keyword evidence="2" id="KW-1185">Reference proteome</keyword>
<dbReference type="AlphaFoldDB" id="A0ABD5ULW6"/>
<proteinExistence type="predicted"/>
<dbReference type="Proteomes" id="UP001596333">
    <property type="component" value="Unassembled WGS sequence"/>
</dbReference>
<evidence type="ECO:0000313" key="1">
    <source>
        <dbReference type="EMBL" id="MFC6888237.1"/>
    </source>
</evidence>
<reference evidence="1 2" key="1">
    <citation type="journal article" date="2019" name="Int. J. Syst. Evol. Microbiol.">
        <title>The Global Catalogue of Microorganisms (GCM) 10K type strain sequencing project: providing services to taxonomists for standard genome sequencing and annotation.</title>
        <authorList>
            <consortium name="The Broad Institute Genomics Platform"/>
            <consortium name="The Broad Institute Genome Sequencing Center for Infectious Disease"/>
            <person name="Wu L."/>
            <person name="Ma J."/>
        </authorList>
    </citation>
    <scope>NUCLEOTIDE SEQUENCE [LARGE SCALE GENOMIC DNA]</scope>
    <source>
        <strain evidence="1 2">Y73</strain>
    </source>
</reference>
<dbReference type="RefSeq" id="WP_379765119.1">
    <property type="nucleotide sequence ID" value="NZ_JBHSXI010000001.1"/>
</dbReference>
<name>A0ABD5ULW6_9EURY</name>
<comment type="caution">
    <text evidence="1">The sequence shown here is derived from an EMBL/GenBank/DDBJ whole genome shotgun (WGS) entry which is preliminary data.</text>
</comment>
<evidence type="ECO:0000313" key="2">
    <source>
        <dbReference type="Proteomes" id="UP001596333"/>
    </source>
</evidence>
<gene>
    <name evidence="1" type="ORF">ACFQEY_04110</name>
</gene>